<keyword evidence="1" id="KW-0479">Metal-binding</keyword>
<proteinExistence type="predicted"/>
<evidence type="ECO:0000256" key="1">
    <source>
        <dbReference type="ARBA" id="ARBA00022723"/>
    </source>
</evidence>
<dbReference type="Proteomes" id="UP000321126">
    <property type="component" value="Unassembled WGS sequence"/>
</dbReference>
<accession>A0A5C7C8T7</accession>
<gene>
    <name evidence="2" type="ORF">FOT62_13790</name>
</gene>
<name>A0A5C7C8T7_SERMA</name>
<dbReference type="InterPro" id="IPR036412">
    <property type="entry name" value="HAD-like_sf"/>
</dbReference>
<dbReference type="InterPro" id="IPR023214">
    <property type="entry name" value="HAD_sf"/>
</dbReference>
<dbReference type="EMBL" id="VOUQ01000007">
    <property type="protein sequence ID" value="TXE33239.1"/>
    <property type="molecule type" value="Genomic_DNA"/>
</dbReference>
<dbReference type="RefSeq" id="WP_147881764.1">
    <property type="nucleotide sequence ID" value="NZ_VOUQ01000007.1"/>
</dbReference>
<dbReference type="Gene3D" id="3.40.50.1000">
    <property type="entry name" value="HAD superfamily/HAD-like"/>
    <property type="match status" value="1"/>
</dbReference>
<evidence type="ECO:0000313" key="3">
    <source>
        <dbReference type="Proteomes" id="UP000321126"/>
    </source>
</evidence>
<dbReference type="AlphaFoldDB" id="A0A5C7C8T7"/>
<sequence>MGKWIGVDFDGVLATYGASQGNALGKPVPAMVSRVKGWLRDKHEVRIFTARAGDPHQKKAVSDWLAENGLAGLAVTNVKDFDMLELWDDRAVRVIKNTGKPCSGCKSAGYSVVDADTELETMTDC</sequence>
<dbReference type="GO" id="GO:0046872">
    <property type="term" value="F:metal ion binding"/>
    <property type="evidence" value="ECO:0007669"/>
    <property type="project" value="UniProtKB-KW"/>
</dbReference>
<protein>
    <recommendedName>
        <fullName evidence="4">Polynucleotide kinase</fullName>
    </recommendedName>
</protein>
<evidence type="ECO:0008006" key="4">
    <source>
        <dbReference type="Google" id="ProtNLM"/>
    </source>
</evidence>
<dbReference type="SUPFAM" id="SSF56784">
    <property type="entry name" value="HAD-like"/>
    <property type="match status" value="1"/>
</dbReference>
<comment type="caution">
    <text evidence="2">The sequence shown here is derived from an EMBL/GenBank/DDBJ whole genome shotgun (WGS) entry which is preliminary data.</text>
</comment>
<reference evidence="2 3" key="1">
    <citation type="submission" date="2019-07" db="EMBL/GenBank/DDBJ databases">
        <title>Serratia strains were isolated from fresh produce.</title>
        <authorList>
            <person name="Cho G.-S."/>
            <person name="Stein M."/>
            <person name="Lee W."/>
            <person name="Suh S.H."/>
            <person name="Franz C.M.A.P."/>
        </authorList>
    </citation>
    <scope>NUCLEOTIDE SEQUENCE [LARGE SCALE GENOMIC DNA]</scope>
    <source>
        <strain evidence="2 3">S16</strain>
    </source>
</reference>
<evidence type="ECO:0000313" key="2">
    <source>
        <dbReference type="EMBL" id="TXE33239.1"/>
    </source>
</evidence>
<organism evidence="2 3">
    <name type="scientific">Serratia marcescens</name>
    <dbReference type="NCBI Taxonomy" id="615"/>
    <lineage>
        <taxon>Bacteria</taxon>
        <taxon>Pseudomonadati</taxon>
        <taxon>Pseudomonadota</taxon>
        <taxon>Gammaproteobacteria</taxon>
        <taxon>Enterobacterales</taxon>
        <taxon>Yersiniaceae</taxon>
        <taxon>Serratia</taxon>
    </lineage>
</organism>